<protein>
    <recommendedName>
        <fullName evidence="3">DUF1289 domain-containing protein</fullName>
    </recommendedName>
</protein>
<dbReference type="Proteomes" id="UP000006772">
    <property type="component" value="Unassembled WGS sequence"/>
</dbReference>
<comment type="caution">
    <text evidence="1">The sequence shown here is derived from an EMBL/GenBank/DDBJ whole genome shotgun (WGS) entry which is preliminary data.</text>
</comment>
<reference evidence="1 2" key="1">
    <citation type="journal article" date="2013" name="Front. Microbiol.">
        <title>The genome of the endophytic bacterium H. frisingense GSF30(T) identifies diverse strategies in the Herbaspirillum genus to interact with plants.</title>
        <authorList>
            <person name="Straub D."/>
            <person name="Rothballer M."/>
            <person name="Hartmann A."/>
            <person name="Ludewig U."/>
        </authorList>
    </citation>
    <scope>NUCLEOTIDE SEQUENCE [LARGE SCALE GENOMIC DNA]</scope>
    <source>
        <strain evidence="1 2">GSF30</strain>
    </source>
</reference>
<proteinExistence type="predicted"/>
<accession>A0AAI9ICP9</accession>
<gene>
    <name evidence="1" type="ORF">HFRIS_016527</name>
</gene>
<dbReference type="InterPro" id="IPR010710">
    <property type="entry name" value="DUF1289"/>
</dbReference>
<organism evidence="1 2">
    <name type="scientific">Herbaspirillum frisingense GSF30</name>
    <dbReference type="NCBI Taxonomy" id="864073"/>
    <lineage>
        <taxon>Bacteria</taxon>
        <taxon>Pseudomonadati</taxon>
        <taxon>Pseudomonadota</taxon>
        <taxon>Betaproteobacteria</taxon>
        <taxon>Burkholderiales</taxon>
        <taxon>Oxalobacteraceae</taxon>
        <taxon>Herbaspirillum</taxon>
    </lineage>
</organism>
<evidence type="ECO:0008006" key="3">
    <source>
        <dbReference type="Google" id="ProtNLM"/>
    </source>
</evidence>
<dbReference type="EMBL" id="AEEC02000024">
    <property type="protein sequence ID" value="EOA03676.1"/>
    <property type="molecule type" value="Genomic_DNA"/>
</dbReference>
<dbReference type="AlphaFoldDB" id="A0AAI9ICP9"/>
<name>A0AAI9ICP9_9BURK</name>
<sequence>MCKLKHEVCTGCGRTRDEIKDWKSMKRKAQLDTVHLAAKRLKALKKK</sequence>
<evidence type="ECO:0000313" key="1">
    <source>
        <dbReference type="EMBL" id="EOA03676.1"/>
    </source>
</evidence>
<evidence type="ECO:0000313" key="2">
    <source>
        <dbReference type="Proteomes" id="UP000006772"/>
    </source>
</evidence>
<dbReference type="Pfam" id="PF06945">
    <property type="entry name" value="DUF1289"/>
    <property type="match status" value="1"/>
</dbReference>